<reference evidence="1" key="1">
    <citation type="journal article" date="2019" name="bioRxiv">
        <title>The Genome of the Zebra Mussel, Dreissena polymorpha: A Resource for Invasive Species Research.</title>
        <authorList>
            <person name="McCartney M.A."/>
            <person name="Auch B."/>
            <person name="Kono T."/>
            <person name="Mallez S."/>
            <person name="Zhang Y."/>
            <person name="Obille A."/>
            <person name="Becker A."/>
            <person name="Abrahante J.E."/>
            <person name="Garbe J."/>
            <person name="Badalamenti J.P."/>
            <person name="Herman A."/>
            <person name="Mangelson H."/>
            <person name="Liachko I."/>
            <person name="Sullivan S."/>
            <person name="Sone E.D."/>
            <person name="Koren S."/>
            <person name="Silverstein K.A.T."/>
            <person name="Beckman K.B."/>
            <person name="Gohl D.M."/>
        </authorList>
    </citation>
    <scope>NUCLEOTIDE SEQUENCE</scope>
    <source>
        <strain evidence="1">Duluth1</strain>
        <tissue evidence="1">Whole animal</tissue>
    </source>
</reference>
<dbReference type="EMBL" id="JAIWYP010000004">
    <property type="protein sequence ID" value="KAH3836002.1"/>
    <property type="molecule type" value="Genomic_DNA"/>
</dbReference>
<accession>A0A9D4KA57</accession>
<gene>
    <name evidence="1" type="ORF">DPMN_109371</name>
</gene>
<reference evidence="1" key="2">
    <citation type="submission" date="2020-11" db="EMBL/GenBank/DDBJ databases">
        <authorList>
            <person name="McCartney M.A."/>
            <person name="Auch B."/>
            <person name="Kono T."/>
            <person name="Mallez S."/>
            <person name="Becker A."/>
            <person name="Gohl D.M."/>
            <person name="Silverstein K.A.T."/>
            <person name="Koren S."/>
            <person name="Bechman K.B."/>
            <person name="Herman A."/>
            <person name="Abrahante J.E."/>
            <person name="Garbe J."/>
        </authorList>
    </citation>
    <scope>NUCLEOTIDE SEQUENCE</scope>
    <source>
        <strain evidence="1">Duluth1</strain>
        <tissue evidence="1">Whole animal</tissue>
    </source>
</reference>
<protein>
    <submittedName>
        <fullName evidence="1">Uncharacterized protein</fullName>
    </submittedName>
</protein>
<keyword evidence="2" id="KW-1185">Reference proteome</keyword>
<proteinExistence type="predicted"/>
<name>A0A9D4KA57_DREPO</name>
<evidence type="ECO:0000313" key="2">
    <source>
        <dbReference type="Proteomes" id="UP000828390"/>
    </source>
</evidence>
<dbReference type="AlphaFoldDB" id="A0A9D4KA57"/>
<evidence type="ECO:0000313" key="1">
    <source>
        <dbReference type="EMBL" id="KAH3836002.1"/>
    </source>
</evidence>
<comment type="caution">
    <text evidence="1">The sequence shown here is derived from an EMBL/GenBank/DDBJ whole genome shotgun (WGS) entry which is preliminary data.</text>
</comment>
<dbReference type="Proteomes" id="UP000828390">
    <property type="component" value="Unassembled WGS sequence"/>
</dbReference>
<organism evidence="1 2">
    <name type="scientific">Dreissena polymorpha</name>
    <name type="common">Zebra mussel</name>
    <name type="synonym">Mytilus polymorpha</name>
    <dbReference type="NCBI Taxonomy" id="45954"/>
    <lineage>
        <taxon>Eukaryota</taxon>
        <taxon>Metazoa</taxon>
        <taxon>Spiralia</taxon>
        <taxon>Lophotrochozoa</taxon>
        <taxon>Mollusca</taxon>
        <taxon>Bivalvia</taxon>
        <taxon>Autobranchia</taxon>
        <taxon>Heteroconchia</taxon>
        <taxon>Euheterodonta</taxon>
        <taxon>Imparidentia</taxon>
        <taxon>Neoheterodontei</taxon>
        <taxon>Myida</taxon>
        <taxon>Dreissenoidea</taxon>
        <taxon>Dreissenidae</taxon>
        <taxon>Dreissena</taxon>
    </lineage>
</organism>
<sequence>MLCPVTGHAMTGVVTGHAMTSPVTGQPVTGHAMTGLVTGHEMTDPVTGYRSVPQTVPVTVDVDTTLSVLHKGRRSLVSTVSHRRKRVVSDVSGYSSTSGSSSYDSSSQHTLQPFIQPLSIIYIQTLVCKHIRLKVQGLI</sequence>